<evidence type="ECO:0000313" key="2">
    <source>
        <dbReference type="Proteomes" id="UP000530660"/>
    </source>
</evidence>
<protein>
    <submittedName>
        <fullName evidence="1">Uncharacterized protein</fullName>
    </submittedName>
</protein>
<reference evidence="1 2" key="1">
    <citation type="journal article" date="2020" name="J. Phycol.">
        <title>Comparative genome analysis reveals Cyanidiococcus gen. nov., a new extremophilic red algal genus sister to Cyanidioschyzon (Cyanidioschyzonaceae, Rhodophyta).</title>
        <authorList>
            <person name="Liu S.-L."/>
            <person name="Chiang Y.-R."/>
            <person name="Yoon H.S."/>
            <person name="Fu H.-Y."/>
        </authorList>
    </citation>
    <scope>NUCLEOTIDE SEQUENCE [LARGE SCALE GENOMIC DNA]</scope>
    <source>
        <strain evidence="1 2">THAL066</strain>
    </source>
</reference>
<dbReference type="AlphaFoldDB" id="A0A7J7IJF9"/>
<dbReference type="Proteomes" id="UP000530660">
    <property type="component" value="Unassembled WGS sequence"/>
</dbReference>
<evidence type="ECO:0000313" key="1">
    <source>
        <dbReference type="EMBL" id="KAF6002890.1"/>
    </source>
</evidence>
<accession>A0A7J7IJF9</accession>
<gene>
    <name evidence="1" type="ORF">F1559_000263</name>
</gene>
<name>A0A7J7IJF9_9RHOD</name>
<keyword evidence="2" id="KW-1185">Reference proteome</keyword>
<proteinExistence type="predicted"/>
<sequence>MHIEGADIRYCFTNTESWSSPKNDLMVVQCAMLGARFVLHAASRLHSSRHEHDRFSAGYPYGESRSVTRAPAGAIRFLRWPHSVYSFFREGLQPGSSIIFHCIDQRILDLVQIALLCIIYDCSLSSVYI</sequence>
<dbReference type="EMBL" id="VWRR01000008">
    <property type="protein sequence ID" value="KAF6002890.1"/>
    <property type="molecule type" value="Genomic_DNA"/>
</dbReference>
<comment type="caution">
    <text evidence="1">The sequence shown here is derived from an EMBL/GenBank/DDBJ whole genome shotgun (WGS) entry which is preliminary data.</text>
</comment>
<organism evidence="1 2">
    <name type="scientific">Cyanidiococcus yangmingshanensis</name>
    <dbReference type="NCBI Taxonomy" id="2690220"/>
    <lineage>
        <taxon>Eukaryota</taxon>
        <taxon>Rhodophyta</taxon>
        <taxon>Bangiophyceae</taxon>
        <taxon>Cyanidiales</taxon>
        <taxon>Cyanidiaceae</taxon>
        <taxon>Cyanidiococcus</taxon>
    </lineage>
</organism>